<dbReference type="InterPro" id="IPR015421">
    <property type="entry name" value="PyrdxlP-dep_Trfase_major"/>
</dbReference>
<dbReference type="InterPro" id="IPR004839">
    <property type="entry name" value="Aminotransferase_I/II_large"/>
</dbReference>
<organism evidence="5 6">
    <name type="scientific">Legionella massiliensis</name>
    <dbReference type="NCBI Taxonomy" id="1034943"/>
    <lineage>
        <taxon>Bacteria</taxon>
        <taxon>Pseudomonadati</taxon>
        <taxon>Pseudomonadota</taxon>
        <taxon>Gammaproteobacteria</taxon>
        <taxon>Legionellales</taxon>
        <taxon>Legionellaceae</taxon>
        <taxon>Legionella</taxon>
    </lineage>
</organism>
<dbReference type="PANTHER" id="PTHR13693:SF100">
    <property type="entry name" value="8-AMINO-7-OXONONANOATE SYNTHASE"/>
    <property type="match status" value="1"/>
</dbReference>
<dbReference type="InterPro" id="IPR050087">
    <property type="entry name" value="AON_synthase_class-II"/>
</dbReference>
<dbReference type="Pfam" id="PF00155">
    <property type="entry name" value="Aminotran_1_2"/>
    <property type="match status" value="1"/>
</dbReference>
<dbReference type="GO" id="GO:0008710">
    <property type="term" value="F:8-amino-7-oxononanoate synthase activity"/>
    <property type="evidence" value="ECO:0007669"/>
    <property type="project" value="TreeGrafter"/>
</dbReference>
<dbReference type="InterPro" id="IPR015422">
    <property type="entry name" value="PyrdxlP-dep_Trfase_small"/>
</dbReference>
<reference evidence="5 6" key="1">
    <citation type="submission" date="2014-06" db="EMBL/GenBank/DDBJ databases">
        <authorList>
            <person name="Urmite Genomes Urmite Genomes"/>
        </authorList>
    </citation>
    <scope>NUCLEOTIDE SEQUENCE [LARGE SCALE GENOMIC DNA]</scope>
</reference>
<dbReference type="STRING" id="1034943.BN59_02723"/>
<dbReference type="eggNOG" id="COG0156">
    <property type="taxonomic scope" value="Bacteria"/>
</dbReference>
<evidence type="ECO:0000256" key="1">
    <source>
        <dbReference type="ARBA" id="ARBA00001933"/>
    </source>
</evidence>
<evidence type="ECO:0000313" key="5">
    <source>
        <dbReference type="EMBL" id="CDZ78413.1"/>
    </source>
</evidence>
<keyword evidence="2" id="KW-0808">Transferase</keyword>
<sequence length="386" mass="43068">MISSALSEHLSLLKKQGLHRERMLADSSDRGISFSSSDYLSLTQEKQVREAFQRGFSKYPSGSGGSMVICGYHKSHRALEQAFSEALSVDDALLFSSGYAANLGLVSLLAHFNSHIIIDKAAHASFYDGLHLNDSSYSRYLHNDLANLQTKLDERPVNPVVIAESVFSMSGQTTNLSALSELCWRYEADCLVDEAHAFGVFGPQGLGAVMQHGLGQEQIPLRVFPLGKAFAFQGAIVAGRGEWIDALLQFARSHRYSTAVSPALAYGMTEVLTFIRSADERRQKLFHLIDYFQKLRESSSLTWRASKTPIQQLQLGCPHKALSYASFLREKGIFCQAMREPTVSRKDTGLRVILNYQHEPEDLDKLFYFLNLIAAGTLEQRYESAH</sequence>
<dbReference type="GO" id="GO:0009102">
    <property type="term" value="P:biotin biosynthetic process"/>
    <property type="evidence" value="ECO:0007669"/>
    <property type="project" value="TreeGrafter"/>
</dbReference>
<comment type="cofactor">
    <cofactor evidence="1">
        <name>pyridoxal 5'-phosphate</name>
        <dbReference type="ChEBI" id="CHEBI:597326"/>
    </cofactor>
</comment>
<dbReference type="OrthoDB" id="9807157at2"/>
<dbReference type="GO" id="GO:0030170">
    <property type="term" value="F:pyridoxal phosphate binding"/>
    <property type="evidence" value="ECO:0007669"/>
    <property type="project" value="InterPro"/>
</dbReference>
<dbReference type="Proteomes" id="UP000044071">
    <property type="component" value="Unassembled WGS sequence"/>
</dbReference>
<dbReference type="Gene3D" id="3.40.640.10">
    <property type="entry name" value="Type I PLP-dependent aspartate aminotransferase-like (Major domain)"/>
    <property type="match status" value="1"/>
</dbReference>
<evidence type="ECO:0000313" key="6">
    <source>
        <dbReference type="Proteomes" id="UP000044071"/>
    </source>
</evidence>
<name>A0A078L398_9GAMM</name>
<dbReference type="Gene3D" id="3.90.1150.10">
    <property type="entry name" value="Aspartate Aminotransferase, domain 1"/>
    <property type="match status" value="1"/>
</dbReference>
<proteinExistence type="predicted"/>
<dbReference type="EMBL" id="CCSB01000003">
    <property type="protein sequence ID" value="CDZ78413.1"/>
    <property type="molecule type" value="Genomic_DNA"/>
</dbReference>
<evidence type="ECO:0000259" key="4">
    <source>
        <dbReference type="Pfam" id="PF00155"/>
    </source>
</evidence>
<keyword evidence="6" id="KW-1185">Reference proteome</keyword>
<dbReference type="InterPro" id="IPR015424">
    <property type="entry name" value="PyrdxlP-dep_Trfase"/>
</dbReference>
<dbReference type="SUPFAM" id="SSF53383">
    <property type="entry name" value="PLP-dependent transferases"/>
    <property type="match status" value="1"/>
</dbReference>
<feature type="domain" description="Aminotransferase class I/classII large" evidence="4">
    <location>
        <begin position="32"/>
        <end position="366"/>
    </location>
</feature>
<gene>
    <name evidence="5" type="primary">bioF</name>
    <name evidence="5" type="ORF">BN59_02723</name>
</gene>
<protein>
    <submittedName>
        <fullName evidence="5">8-amino-7-oxononanoate synthase 2</fullName>
    </submittedName>
</protein>
<dbReference type="RefSeq" id="WP_043874908.1">
    <property type="nucleotide sequence ID" value="NZ_CCVW01000003.1"/>
</dbReference>
<keyword evidence="3" id="KW-0663">Pyridoxal phosphate</keyword>
<evidence type="ECO:0000256" key="2">
    <source>
        <dbReference type="ARBA" id="ARBA00022679"/>
    </source>
</evidence>
<evidence type="ECO:0000256" key="3">
    <source>
        <dbReference type="ARBA" id="ARBA00022898"/>
    </source>
</evidence>
<dbReference type="AlphaFoldDB" id="A0A078L398"/>
<accession>A0A078L398</accession>
<dbReference type="PANTHER" id="PTHR13693">
    <property type="entry name" value="CLASS II AMINOTRANSFERASE/8-AMINO-7-OXONONANOATE SYNTHASE"/>
    <property type="match status" value="1"/>
</dbReference>